<feature type="domain" description="UDP-N-acetylglucosamine 2-epimerase" evidence="2">
    <location>
        <begin position="26"/>
        <end position="360"/>
    </location>
</feature>
<keyword evidence="1" id="KW-0413">Isomerase</keyword>
<reference evidence="4" key="1">
    <citation type="submission" date="2016-10" db="EMBL/GenBank/DDBJ databases">
        <authorList>
            <person name="Varghese N."/>
            <person name="Submissions S."/>
        </authorList>
    </citation>
    <scope>NUCLEOTIDE SEQUENCE [LARGE SCALE GENOMIC DNA]</scope>
    <source>
        <strain evidence="4">DSM 16995</strain>
    </source>
</reference>
<name>A0A1G9CJT2_9BACT</name>
<evidence type="ECO:0000259" key="2">
    <source>
        <dbReference type="Pfam" id="PF02350"/>
    </source>
</evidence>
<proteinExistence type="inferred from homology"/>
<dbReference type="STRING" id="246191.SAMN05660337_0704"/>
<dbReference type="OrthoDB" id="9803238at2"/>
<dbReference type="EMBL" id="FNGA01000001">
    <property type="protein sequence ID" value="SDK51930.1"/>
    <property type="molecule type" value="Genomic_DNA"/>
</dbReference>
<dbReference type="Proteomes" id="UP000199053">
    <property type="component" value="Unassembled WGS sequence"/>
</dbReference>
<dbReference type="CDD" id="cd03786">
    <property type="entry name" value="GTB_UDP-GlcNAc_2-Epimerase"/>
    <property type="match status" value="1"/>
</dbReference>
<dbReference type="NCBIfam" id="TIGR00236">
    <property type="entry name" value="wecB"/>
    <property type="match status" value="1"/>
</dbReference>
<evidence type="ECO:0000256" key="1">
    <source>
        <dbReference type="RuleBase" id="RU003513"/>
    </source>
</evidence>
<dbReference type="InterPro" id="IPR029767">
    <property type="entry name" value="WecB-like"/>
</dbReference>
<protein>
    <submittedName>
        <fullName evidence="3">UDP-N-acetylglucosamine 2-epimerase (Non-hydrolysing)</fullName>
    </submittedName>
</protein>
<dbReference type="Pfam" id="PF02350">
    <property type="entry name" value="Epimerase_2"/>
    <property type="match status" value="1"/>
</dbReference>
<dbReference type="AlphaFoldDB" id="A0A1G9CJT2"/>
<sequence>MKKVFLVAGARPNLMKVAPIFRASRNLESIECDIVYTGQHYDRQMSQVFFEDLDIAEPKFNMGKSTGTHAEQTGAIMISFEKMCIEHKPDLVVVVGDVNSTLACSVTARKLHIPVAHVEAGLRSGDLDMPEEINRMVTDSISNLFFTTEEHGFDNLLREGKDPASVFQVGNVMIDNLFYNVKRLGDDVTSGYESRPLKEKIGKYAFLTLHRPSNVDCKDVLKGIVSALNKISEKLPILFPIHPRTAKMMEEFSISFSENVHTFPPLSFRESLYLWKDAQVVITDSGGLQEETTALGVPCVTVRENTERPVTVDRGTNVIAGVSEAKILSEVEKAFAKTDDPAPEIPGWDGHAAERIWEILIDYLNRG</sequence>
<dbReference type="InterPro" id="IPR003331">
    <property type="entry name" value="UDP_GlcNAc_Epimerase_2_dom"/>
</dbReference>
<comment type="similarity">
    <text evidence="1">Belongs to the UDP-N-acetylglucosamine 2-epimerase family.</text>
</comment>
<dbReference type="Gene3D" id="3.40.50.2000">
    <property type="entry name" value="Glycogen Phosphorylase B"/>
    <property type="match status" value="2"/>
</dbReference>
<dbReference type="PANTHER" id="PTHR43174:SF1">
    <property type="entry name" value="UDP-N-ACETYLGLUCOSAMINE 2-EPIMERASE"/>
    <property type="match status" value="1"/>
</dbReference>
<keyword evidence="4" id="KW-1185">Reference proteome</keyword>
<accession>A0A1G9CJT2</accession>
<dbReference type="PANTHER" id="PTHR43174">
    <property type="entry name" value="UDP-N-ACETYLGLUCOSAMINE 2-EPIMERASE"/>
    <property type="match status" value="1"/>
</dbReference>
<evidence type="ECO:0000313" key="3">
    <source>
        <dbReference type="EMBL" id="SDK51930.1"/>
    </source>
</evidence>
<dbReference type="RefSeq" id="WP_092158250.1">
    <property type="nucleotide sequence ID" value="NZ_FNGA01000001.1"/>
</dbReference>
<dbReference type="GO" id="GO:0016853">
    <property type="term" value="F:isomerase activity"/>
    <property type="evidence" value="ECO:0007669"/>
    <property type="project" value="UniProtKB-KW"/>
</dbReference>
<dbReference type="SUPFAM" id="SSF53756">
    <property type="entry name" value="UDP-Glycosyltransferase/glycogen phosphorylase"/>
    <property type="match status" value="1"/>
</dbReference>
<organism evidence="3 4">
    <name type="scientific">Maridesulfovibrio ferrireducens</name>
    <dbReference type="NCBI Taxonomy" id="246191"/>
    <lineage>
        <taxon>Bacteria</taxon>
        <taxon>Pseudomonadati</taxon>
        <taxon>Thermodesulfobacteriota</taxon>
        <taxon>Desulfovibrionia</taxon>
        <taxon>Desulfovibrionales</taxon>
        <taxon>Desulfovibrionaceae</taxon>
        <taxon>Maridesulfovibrio</taxon>
    </lineage>
</organism>
<gene>
    <name evidence="3" type="ORF">SAMN05660337_0704</name>
</gene>
<evidence type="ECO:0000313" key="4">
    <source>
        <dbReference type="Proteomes" id="UP000199053"/>
    </source>
</evidence>